<dbReference type="GO" id="GO:0016887">
    <property type="term" value="F:ATP hydrolysis activity"/>
    <property type="evidence" value="ECO:0007669"/>
    <property type="project" value="InterPro"/>
</dbReference>
<evidence type="ECO:0000256" key="15">
    <source>
        <dbReference type="ARBA" id="ARBA00048694"/>
    </source>
</evidence>
<name>A0A0Q3L633_BRADI</name>
<dbReference type="EC" id="7.2.2.10" evidence="16"/>
<evidence type="ECO:0000256" key="8">
    <source>
        <dbReference type="ARBA" id="ARBA00022837"/>
    </source>
</evidence>
<keyword evidence="14 16" id="KW-0472">Membrane</keyword>
<evidence type="ECO:0000256" key="2">
    <source>
        <dbReference type="ARBA" id="ARBA00006124"/>
    </source>
</evidence>
<comment type="caution">
    <text evidence="16">Lacks conserved residue(s) required for the propagation of feature annotation.</text>
</comment>
<sequence length="939" mass="100614">MERRSSWKPAKQWRKAANVIRTCHRLSGGIQPYVAIDIGNESDSDYSSGNGTSAFTALAADESFRGLVKDKREGSFRRLGGVAGIAAALASDAERGIFPGDVRRRQAAFGVNACPKTSSRPKSRFLSHLQDALSDAFLVVLLVCAAVSLGFGVRQHGFRDGWYVDGASIFLVVFVVATTSAVSRHGQAKQFDKLDMARGSNDMAATVVRAARRQEVSVSDIVVGDVVLLKAGEVVPADGVFLEGHDLQVDESSMNGEPQPVEIDAEKNPFLASGVKVVDGHGRMLVTAVGTNTAWGGMMSSIITTKEQVKNAEPTPLQQRLQGLTSAMGKIGIGVAVLVFTVLAARQHAGTARDSQGKPLFVVAIPEGIPLAVTLALAFTVKRVAKEHALVRRLSACETMGSVTAICTDMTGTLTLNHMVVSEFWVGNDQPKAATALAGSVLSLLRQGAGLNTTGHVYNKPEDNVSSRPQISGSPTEKALLSWAVDYLGTDTDALKKSCEVVRIEAGENRIGVMIRDNAGAVIAHWKGAARMVLPGCSMYVDTRGAAHELGIEQRAKLEKAIDDMAVAGLQCVALAYKQVNRHGKQPTMDDDKGLTLLALVGLKDPCRSDAKSAIDTCAEAGVEVKMVTNANIALARAVAVECGLISDNSPSGITIEGPEFRAMPQEQQLAIVDDIRVMARSLPMDKLLLVQWLKQKGHVVAVTGCGSKDAPALMEADIGLSMGIRGTEIAKESSDIVILNDSFSTVATAVRWGRCVHDNIQKFIQFHVTVNVAALVINYLSAITTGKMPLTTVQLLWINVIMDTMGVLALATGTPTEALMRRPPTGRAAPLISNAMWRNLIAQAAFQVFNLFNAREIEKKKVFAALFNSRMFLTIIAATVVLQAVMVEVLTRFAGTKRLGLGQWGVCFAIAAMSWPIDWAIKFIPVPDWPVIKMKASR</sequence>
<dbReference type="EnsemblPlants" id="KQJ88101">
    <property type="protein sequence ID" value="KQJ88101"/>
    <property type="gene ID" value="BRADI_4g15370v3"/>
</dbReference>
<feature type="transmembrane region" description="Helical" evidence="16">
    <location>
        <begin position="796"/>
        <end position="816"/>
    </location>
</feature>
<keyword evidence="8 16" id="KW-0106">Calcium</keyword>
<dbReference type="Proteomes" id="UP000008810">
    <property type="component" value="Chromosome 4"/>
</dbReference>
<dbReference type="AlphaFoldDB" id="A0A0Q3L633"/>
<evidence type="ECO:0000256" key="7">
    <source>
        <dbReference type="ARBA" id="ARBA00022741"/>
    </source>
</evidence>
<dbReference type="Gene3D" id="3.40.50.1000">
    <property type="entry name" value="HAD superfamily/HAD-like"/>
    <property type="match status" value="1"/>
</dbReference>
<keyword evidence="13 16" id="KW-0406">Ion transport</keyword>
<dbReference type="PANTHER" id="PTHR24093:SF434">
    <property type="entry name" value="CALCIUM-TRANSPORTING ATPASE 13, PLASMA MEMBRANE-TYPE-RELATED"/>
    <property type="match status" value="1"/>
</dbReference>
<keyword evidence="3 16" id="KW-0813">Transport</keyword>
<organism evidence="20">
    <name type="scientific">Brachypodium distachyon</name>
    <name type="common">Purple false brome</name>
    <name type="synonym">Trachynia distachya</name>
    <dbReference type="NCBI Taxonomy" id="15368"/>
    <lineage>
        <taxon>Eukaryota</taxon>
        <taxon>Viridiplantae</taxon>
        <taxon>Streptophyta</taxon>
        <taxon>Embryophyta</taxon>
        <taxon>Tracheophyta</taxon>
        <taxon>Spermatophyta</taxon>
        <taxon>Magnoliopsida</taxon>
        <taxon>Liliopsida</taxon>
        <taxon>Poales</taxon>
        <taxon>Poaceae</taxon>
        <taxon>BOP clade</taxon>
        <taxon>Pooideae</taxon>
        <taxon>Stipodae</taxon>
        <taxon>Brachypodieae</taxon>
        <taxon>Brachypodium</taxon>
    </lineage>
</organism>
<dbReference type="Gramene" id="KQJ88101">
    <property type="protein sequence ID" value="KQJ88101"/>
    <property type="gene ID" value="BRADI_4g15370v3"/>
</dbReference>
<evidence type="ECO:0000256" key="16">
    <source>
        <dbReference type="RuleBase" id="RU361146"/>
    </source>
</evidence>
<feature type="domain" description="Cation-transporting P-type ATPase C-terminal" evidence="18">
    <location>
        <begin position="789"/>
        <end position="848"/>
    </location>
</feature>
<evidence type="ECO:0000256" key="6">
    <source>
        <dbReference type="ARBA" id="ARBA00022723"/>
    </source>
</evidence>
<feature type="transmembrane region" description="Helical" evidence="16">
    <location>
        <begin position="873"/>
        <end position="896"/>
    </location>
</feature>
<dbReference type="InterPro" id="IPR006408">
    <property type="entry name" value="P-type_ATPase_IIB"/>
</dbReference>
<evidence type="ECO:0000259" key="17">
    <source>
        <dbReference type="Pfam" id="PF00122"/>
    </source>
</evidence>
<keyword evidence="9 16" id="KW-0067">ATP-binding</keyword>
<feature type="transmembrane region" description="Helical" evidence="16">
    <location>
        <begin position="132"/>
        <end position="151"/>
    </location>
</feature>
<reference evidence="20" key="2">
    <citation type="submission" date="2017-06" db="EMBL/GenBank/DDBJ databases">
        <title>WGS assembly of Brachypodium distachyon.</title>
        <authorList>
            <consortium name="The International Brachypodium Initiative"/>
            <person name="Lucas S."/>
            <person name="Harmon-Smith M."/>
            <person name="Lail K."/>
            <person name="Tice H."/>
            <person name="Grimwood J."/>
            <person name="Bruce D."/>
            <person name="Barry K."/>
            <person name="Shu S."/>
            <person name="Lindquist E."/>
            <person name="Wang M."/>
            <person name="Pitluck S."/>
            <person name="Vogel J.P."/>
            <person name="Garvin D.F."/>
            <person name="Mockler T.C."/>
            <person name="Schmutz J."/>
            <person name="Rokhsar D."/>
            <person name="Bevan M.W."/>
        </authorList>
    </citation>
    <scope>NUCLEOTIDE SEQUENCE</scope>
    <source>
        <strain evidence="20">Bd21</strain>
    </source>
</reference>
<evidence type="ECO:0000256" key="10">
    <source>
        <dbReference type="ARBA" id="ARBA00022842"/>
    </source>
</evidence>
<dbReference type="GO" id="GO:0005516">
    <property type="term" value="F:calmodulin binding"/>
    <property type="evidence" value="ECO:0007669"/>
    <property type="project" value="UniProtKB-KW"/>
</dbReference>
<reference evidence="20 21" key="1">
    <citation type="journal article" date="2010" name="Nature">
        <title>Genome sequencing and analysis of the model grass Brachypodium distachyon.</title>
        <authorList>
            <consortium name="International Brachypodium Initiative"/>
        </authorList>
    </citation>
    <scope>NUCLEOTIDE SEQUENCE [LARGE SCALE GENOMIC DNA]</scope>
    <source>
        <strain evidence="20 21">Bd21</strain>
    </source>
</reference>
<keyword evidence="22" id="KW-1185">Reference proteome</keyword>
<evidence type="ECO:0000256" key="11">
    <source>
        <dbReference type="ARBA" id="ARBA00022860"/>
    </source>
</evidence>
<dbReference type="KEGG" id="bdi:100833916"/>
<dbReference type="SUPFAM" id="SSF56784">
    <property type="entry name" value="HAD-like"/>
    <property type="match status" value="1"/>
</dbReference>
<feature type="transmembrane region" description="Helical" evidence="16">
    <location>
        <begin position="902"/>
        <end position="922"/>
    </location>
</feature>
<keyword evidence="4 16" id="KW-0109">Calcium transport</keyword>
<evidence type="ECO:0000256" key="12">
    <source>
        <dbReference type="ARBA" id="ARBA00022989"/>
    </source>
</evidence>
<feature type="domain" description="P-type ATPase A" evidence="17">
    <location>
        <begin position="204"/>
        <end position="301"/>
    </location>
</feature>
<dbReference type="RefSeq" id="XP_014758045.2">
    <property type="nucleotide sequence ID" value="XM_014902559.2"/>
</dbReference>
<dbReference type="InterPro" id="IPR008250">
    <property type="entry name" value="ATPase_P-typ_transduc_dom_A_sf"/>
</dbReference>
<keyword evidence="6" id="KW-0479">Metal-binding</keyword>
<dbReference type="InterPro" id="IPR004014">
    <property type="entry name" value="ATPase_P-typ_cation-transptr_N"/>
</dbReference>
<dbReference type="InterPro" id="IPR001757">
    <property type="entry name" value="P_typ_ATPase"/>
</dbReference>
<evidence type="ECO:0000313" key="22">
    <source>
        <dbReference type="Proteomes" id="UP000008810"/>
    </source>
</evidence>
<dbReference type="GO" id="GO:0005524">
    <property type="term" value="F:ATP binding"/>
    <property type="evidence" value="ECO:0007669"/>
    <property type="project" value="UniProtKB-KW"/>
</dbReference>
<dbReference type="GO" id="GO:0005388">
    <property type="term" value="F:P-type calcium transporter activity"/>
    <property type="evidence" value="ECO:0000318"/>
    <property type="project" value="GO_Central"/>
</dbReference>
<comment type="catalytic activity">
    <reaction evidence="15 16">
        <text>Ca(2+)(in) + ATP + H2O = Ca(2+)(out) + ADP + phosphate + H(+)</text>
        <dbReference type="Rhea" id="RHEA:18105"/>
        <dbReference type="ChEBI" id="CHEBI:15377"/>
        <dbReference type="ChEBI" id="CHEBI:15378"/>
        <dbReference type="ChEBI" id="CHEBI:29108"/>
        <dbReference type="ChEBI" id="CHEBI:30616"/>
        <dbReference type="ChEBI" id="CHEBI:43474"/>
        <dbReference type="ChEBI" id="CHEBI:456216"/>
        <dbReference type="EC" id="7.2.2.10"/>
    </reaction>
</comment>
<dbReference type="SUPFAM" id="SSF81665">
    <property type="entry name" value="Calcium ATPase, transmembrane domain M"/>
    <property type="match status" value="1"/>
</dbReference>
<dbReference type="Gene3D" id="2.70.150.10">
    <property type="entry name" value="Calcium-transporting ATPase, cytoplasmic transduction domain A"/>
    <property type="match status" value="1"/>
</dbReference>
<keyword evidence="10" id="KW-0460">Magnesium</keyword>
<dbReference type="Pfam" id="PF00690">
    <property type="entry name" value="Cation_ATPase_N"/>
    <property type="match status" value="1"/>
</dbReference>
<evidence type="ECO:0000256" key="5">
    <source>
        <dbReference type="ARBA" id="ARBA00022692"/>
    </source>
</evidence>
<dbReference type="PANTHER" id="PTHR24093">
    <property type="entry name" value="CATION TRANSPORTING ATPASE"/>
    <property type="match status" value="1"/>
</dbReference>
<dbReference type="EMBL" id="CM000883">
    <property type="protein sequence ID" value="KQJ88101.1"/>
    <property type="molecule type" value="Genomic_DNA"/>
</dbReference>
<dbReference type="GO" id="GO:0046872">
    <property type="term" value="F:metal ion binding"/>
    <property type="evidence" value="ECO:0007669"/>
    <property type="project" value="UniProtKB-KW"/>
</dbReference>
<dbReference type="SUPFAM" id="SSF81653">
    <property type="entry name" value="Calcium ATPase, transduction domain A"/>
    <property type="match status" value="1"/>
</dbReference>
<evidence type="ECO:0000259" key="18">
    <source>
        <dbReference type="Pfam" id="PF00689"/>
    </source>
</evidence>
<reference evidence="21" key="3">
    <citation type="submission" date="2018-08" db="UniProtKB">
        <authorList>
            <consortium name="EnsemblPlants"/>
        </authorList>
    </citation>
    <scope>IDENTIFICATION</scope>
    <source>
        <strain evidence="21">cv. Bd21</strain>
    </source>
</reference>
<evidence type="ECO:0000259" key="19">
    <source>
        <dbReference type="Pfam" id="PF00690"/>
    </source>
</evidence>
<keyword evidence="5 16" id="KW-0812">Transmembrane</keyword>
<dbReference type="Pfam" id="PF00689">
    <property type="entry name" value="Cation_ATPase_C"/>
    <property type="match status" value="1"/>
</dbReference>
<evidence type="ECO:0000313" key="21">
    <source>
        <dbReference type="EnsemblPlants" id="KQJ88101"/>
    </source>
</evidence>
<evidence type="ECO:0000256" key="13">
    <source>
        <dbReference type="ARBA" id="ARBA00023065"/>
    </source>
</evidence>
<evidence type="ECO:0000256" key="1">
    <source>
        <dbReference type="ARBA" id="ARBA00004141"/>
    </source>
</evidence>
<dbReference type="Pfam" id="PF00122">
    <property type="entry name" value="E1-E2_ATPase"/>
    <property type="match status" value="1"/>
</dbReference>
<dbReference type="STRING" id="15368.A0A0Q3L633"/>
<dbReference type="GO" id="GO:0005886">
    <property type="term" value="C:plasma membrane"/>
    <property type="evidence" value="ECO:0000318"/>
    <property type="project" value="GO_Central"/>
</dbReference>
<evidence type="ECO:0000256" key="9">
    <source>
        <dbReference type="ARBA" id="ARBA00022840"/>
    </source>
</evidence>
<dbReference type="InterPro" id="IPR059000">
    <property type="entry name" value="ATPase_P-type_domA"/>
</dbReference>
<dbReference type="NCBIfam" id="TIGR01494">
    <property type="entry name" value="ATPase_P-type"/>
    <property type="match status" value="2"/>
</dbReference>
<dbReference type="NCBIfam" id="TIGR01517">
    <property type="entry name" value="ATPase-IIB_Ca"/>
    <property type="match status" value="1"/>
</dbReference>
<proteinExistence type="inferred from homology"/>
<dbReference type="InterPro" id="IPR023299">
    <property type="entry name" value="ATPase_P-typ_cyto_dom_N"/>
</dbReference>
<dbReference type="PRINTS" id="PR00120">
    <property type="entry name" value="HATPASE"/>
</dbReference>
<keyword evidence="7 16" id="KW-0547">Nucleotide-binding</keyword>
<feature type="transmembrane region" description="Helical" evidence="16">
    <location>
        <begin position="764"/>
        <end position="784"/>
    </location>
</feature>
<keyword evidence="11" id="KW-0112">Calmodulin-binding</keyword>
<feature type="transmembrane region" description="Helical" evidence="16">
    <location>
        <begin position="163"/>
        <end position="183"/>
    </location>
</feature>
<dbReference type="Gene3D" id="3.40.1110.10">
    <property type="entry name" value="Calcium-transporting ATPase, cytoplasmic domain N"/>
    <property type="match status" value="1"/>
</dbReference>
<dbReference type="SUPFAM" id="SSF81660">
    <property type="entry name" value="Metal cation-transporting ATPase, ATP-binding domain N"/>
    <property type="match status" value="1"/>
</dbReference>
<dbReference type="Pfam" id="PF13246">
    <property type="entry name" value="Cation_ATPase"/>
    <property type="match status" value="1"/>
</dbReference>
<evidence type="ECO:0000256" key="14">
    <source>
        <dbReference type="ARBA" id="ARBA00023136"/>
    </source>
</evidence>
<evidence type="ECO:0000256" key="3">
    <source>
        <dbReference type="ARBA" id="ARBA00022448"/>
    </source>
</evidence>
<dbReference type="InterPro" id="IPR023298">
    <property type="entry name" value="ATPase_P-typ_TM_dom_sf"/>
</dbReference>
<feature type="transmembrane region" description="Helical" evidence="16">
    <location>
        <begin position="327"/>
        <end position="345"/>
    </location>
</feature>
<comment type="similarity">
    <text evidence="2 16">Belongs to the cation transport ATPase (P-type) (TC 3.A.3) family. Type IIB subfamily.</text>
</comment>
<dbReference type="OrthoDB" id="3352408at2759"/>
<comment type="function">
    <text evidence="16">Catalyzes the hydrolysis of ATP coupled with the transport of calcium.</text>
</comment>
<dbReference type="InterPro" id="IPR036412">
    <property type="entry name" value="HAD-like_sf"/>
</dbReference>
<dbReference type="Gene3D" id="1.20.1110.10">
    <property type="entry name" value="Calcium-transporting ATPase, transmembrane domain"/>
    <property type="match status" value="2"/>
</dbReference>
<evidence type="ECO:0000313" key="20">
    <source>
        <dbReference type="EMBL" id="KQJ88101.1"/>
    </source>
</evidence>
<keyword evidence="12 16" id="KW-1133">Transmembrane helix</keyword>
<dbReference type="InterPro" id="IPR006068">
    <property type="entry name" value="ATPase_P-typ_cation-transptr_C"/>
</dbReference>
<dbReference type="PRINTS" id="PR00119">
    <property type="entry name" value="CATATPASE"/>
</dbReference>
<dbReference type="GeneID" id="100833916"/>
<evidence type="ECO:0000256" key="4">
    <source>
        <dbReference type="ARBA" id="ARBA00022568"/>
    </source>
</evidence>
<gene>
    <name evidence="21" type="primary">LOC100833916</name>
    <name evidence="20" type="ORF">BRADI_4g15370v3</name>
</gene>
<dbReference type="InterPro" id="IPR023214">
    <property type="entry name" value="HAD_sf"/>
</dbReference>
<accession>A0A0Q3L633</accession>
<protein>
    <recommendedName>
        <fullName evidence="16">Calcium-transporting ATPase</fullName>
        <ecNumber evidence="16">7.2.2.10</ecNumber>
    </recommendedName>
</protein>
<feature type="domain" description="Cation-transporting P-type ATPase N-terminal" evidence="19">
    <location>
        <begin position="80"/>
        <end position="148"/>
    </location>
</feature>
<comment type="subcellular location">
    <subcellularLocation>
        <location evidence="1 16">Membrane</location>
        <topology evidence="1 16">Multi-pass membrane protein</topology>
    </subcellularLocation>
</comment>